<dbReference type="InterPro" id="IPR046670">
    <property type="entry name" value="DUF6540"/>
</dbReference>
<reference evidence="1 2" key="1">
    <citation type="submission" date="2024-07" db="EMBL/GenBank/DDBJ databases">
        <title>Section-level genome sequencing and comparative genomics of Aspergillus sections Usti and Cavernicolus.</title>
        <authorList>
            <consortium name="Lawrence Berkeley National Laboratory"/>
            <person name="Nybo J.L."/>
            <person name="Vesth T.C."/>
            <person name="Theobald S."/>
            <person name="Frisvad J.C."/>
            <person name="Larsen T.O."/>
            <person name="Kjaerboelling I."/>
            <person name="Rothschild-Mancinelli K."/>
            <person name="Lyhne E.K."/>
            <person name="Kogle M.E."/>
            <person name="Barry K."/>
            <person name="Clum A."/>
            <person name="Na H."/>
            <person name="Ledsgaard L."/>
            <person name="Lin J."/>
            <person name="Lipzen A."/>
            <person name="Kuo A."/>
            <person name="Riley R."/>
            <person name="Mondo S."/>
            <person name="Labutti K."/>
            <person name="Haridas S."/>
            <person name="Pangalinan J."/>
            <person name="Salamov A.A."/>
            <person name="Simmons B.A."/>
            <person name="Magnuson J.K."/>
            <person name="Chen J."/>
            <person name="Drula E."/>
            <person name="Henrissat B."/>
            <person name="Wiebenga A."/>
            <person name="Lubbers R.J."/>
            <person name="Gomes A.C."/>
            <person name="Makela M.R."/>
            <person name="Stajich J."/>
            <person name="Grigoriev I.V."/>
            <person name="Mortensen U.H."/>
            <person name="De Vries R.P."/>
            <person name="Baker S.E."/>
            <person name="Andersen M.R."/>
        </authorList>
    </citation>
    <scope>NUCLEOTIDE SEQUENCE [LARGE SCALE GENOMIC DNA]</scope>
    <source>
        <strain evidence="1 2">CBS 123904</strain>
    </source>
</reference>
<organism evidence="1 2">
    <name type="scientific">Aspergillus pseudoustus</name>
    <dbReference type="NCBI Taxonomy" id="1810923"/>
    <lineage>
        <taxon>Eukaryota</taxon>
        <taxon>Fungi</taxon>
        <taxon>Dikarya</taxon>
        <taxon>Ascomycota</taxon>
        <taxon>Pezizomycotina</taxon>
        <taxon>Eurotiomycetes</taxon>
        <taxon>Eurotiomycetidae</taxon>
        <taxon>Eurotiales</taxon>
        <taxon>Aspergillaceae</taxon>
        <taxon>Aspergillus</taxon>
        <taxon>Aspergillus subgen. Nidulantes</taxon>
    </lineage>
</organism>
<comment type="caution">
    <text evidence="1">The sequence shown here is derived from an EMBL/GenBank/DDBJ whole genome shotgun (WGS) entry which is preliminary data.</text>
</comment>
<name>A0ABR4JAD3_9EURO</name>
<proteinExistence type="predicted"/>
<sequence length="133" mass="14770">MSYCVYTAEYIGSPNHEAIYIETDPMAAESADRGRRYHVTGTILQGMVYESKGSLDPDHEATHVPGTKKRIGTVAIGDLTRFEEECCRAVPPPRPQVTLGGKRLYSGTPLYRCGDWMRDVLVLAFEKGIFRAG</sequence>
<dbReference type="Pfam" id="PF20174">
    <property type="entry name" value="DUF6540"/>
    <property type="match status" value="1"/>
</dbReference>
<dbReference type="EMBL" id="JBFXLU010000168">
    <property type="protein sequence ID" value="KAL2837000.1"/>
    <property type="molecule type" value="Genomic_DNA"/>
</dbReference>
<gene>
    <name evidence="1" type="ORF">BJY01DRAFT_221404</name>
</gene>
<accession>A0ABR4JAD3</accession>
<dbReference type="Proteomes" id="UP001610446">
    <property type="component" value="Unassembled WGS sequence"/>
</dbReference>
<evidence type="ECO:0000313" key="1">
    <source>
        <dbReference type="EMBL" id="KAL2837000.1"/>
    </source>
</evidence>
<protein>
    <submittedName>
        <fullName evidence="1">Uncharacterized protein</fullName>
    </submittedName>
</protein>
<keyword evidence="2" id="KW-1185">Reference proteome</keyword>
<evidence type="ECO:0000313" key="2">
    <source>
        <dbReference type="Proteomes" id="UP001610446"/>
    </source>
</evidence>